<dbReference type="InterPro" id="IPR031336">
    <property type="entry name" value="CDC73_C"/>
</dbReference>
<name>L5LL10_MYODS</name>
<comment type="similarity">
    <text evidence="2">Belongs to the CDC73 family.</text>
</comment>
<protein>
    <submittedName>
        <fullName evidence="8">Parafibromin</fullName>
    </submittedName>
</protein>
<evidence type="ECO:0000256" key="2">
    <source>
        <dbReference type="ARBA" id="ARBA00010427"/>
    </source>
</evidence>
<dbReference type="GO" id="GO:0016593">
    <property type="term" value="C:Cdc73/Paf1 complex"/>
    <property type="evidence" value="ECO:0007669"/>
    <property type="project" value="InterPro"/>
</dbReference>
<feature type="compositionally biased region" description="Low complexity" evidence="6">
    <location>
        <begin position="24"/>
        <end position="38"/>
    </location>
</feature>
<evidence type="ECO:0000313" key="8">
    <source>
        <dbReference type="EMBL" id="ELK26765.1"/>
    </source>
</evidence>
<dbReference type="EMBL" id="KB110890">
    <property type="protein sequence ID" value="ELK26765.1"/>
    <property type="molecule type" value="Genomic_DNA"/>
</dbReference>
<keyword evidence="9" id="KW-1185">Reference proteome</keyword>
<accession>L5LL10</accession>
<feature type="domain" description="Cell division control protein 73 C-terminal" evidence="7">
    <location>
        <begin position="110"/>
        <end position="259"/>
    </location>
</feature>
<reference evidence="9" key="1">
    <citation type="journal article" date="2013" name="Science">
        <title>Comparative analysis of bat genomes provides insight into the evolution of flight and immunity.</title>
        <authorList>
            <person name="Zhang G."/>
            <person name="Cowled C."/>
            <person name="Shi Z."/>
            <person name="Huang Z."/>
            <person name="Bishop-Lilly K.A."/>
            <person name="Fang X."/>
            <person name="Wynne J.W."/>
            <person name="Xiong Z."/>
            <person name="Baker M.L."/>
            <person name="Zhao W."/>
            <person name="Tachedjian M."/>
            <person name="Zhu Y."/>
            <person name="Zhou P."/>
            <person name="Jiang X."/>
            <person name="Ng J."/>
            <person name="Yang L."/>
            <person name="Wu L."/>
            <person name="Xiao J."/>
            <person name="Feng Y."/>
            <person name="Chen Y."/>
            <person name="Sun X."/>
            <person name="Zhang Y."/>
            <person name="Marsh G.A."/>
            <person name="Crameri G."/>
            <person name="Broder C.C."/>
            <person name="Frey K.G."/>
            <person name="Wang L.F."/>
            <person name="Wang J."/>
        </authorList>
    </citation>
    <scope>NUCLEOTIDE SEQUENCE [LARGE SCALE GENOMIC DNA]</scope>
</reference>
<evidence type="ECO:0000259" key="7">
    <source>
        <dbReference type="Pfam" id="PF05179"/>
    </source>
</evidence>
<dbReference type="PANTHER" id="PTHR12466:SF8">
    <property type="entry name" value="PARAFIBROMIN"/>
    <property type="match status" value="1"/>
</dbReference>
<evidence type="ECO:0000313" key="9">
    <source>
        <dbReference type="Proteomes" id="UP000010556"/>
    </source>
</evidence>
<dbReference type="Gene3D" id="3.40.50.11990">
    <property type="entry name" value="RNA polymerase II accessory factor, Cdc73 C-terminal domain"/>
    <property type="match status" value="1"/>
</dbReference>
<evidence type="ECO:0000256" key="4">
    <source>
        <dbReference type="ARBA" id="ARBA00023163"/>
    </source>
</evidence>
<comment type="subcellular location">
    <subcellularLocation>
        <location evidence="1">Nucleus</location>
    </subcellularLocation>
</comment>
<dbReference type="GO" id="GO:0000993">
    <property type="term" value="F:RNA polymerase II complex binding"/>
    <property type="evidence" value="ECO:0007669"/>
    <property type="project" value="TreeGrafter"/>
</dbReference>
<dbReference type="PANTHER" id="PTHR12466">
    <property type="entry name" value="CDC73 DOMAIN PROTEIN"/>
    <property type="match status" value="1"/>
</dbReference>
<dbReference type="GO" id="GO:0032968">
    <property type="term" value="P:positive regulation of transcription elongation by RNA polymerase II"/>
    <property type="evidence" value="ECO:0007669"/>
    <property type="project" value="TreeGrafter"/>
</dbReference>
<proteinExistence type="inferred from homology"/>
<feature type="region of interest" description="Disordered" evidence="6">
    <location>
        <begin position="1"/>
        <end position="38"/>
    </location>
</feature>
<feature type="region of interest" description="Disordered" evidence="6">
    <location>
        <begin position="76"/>
        <end position="106"/>
    </location>
</feature>
<evidence type="ECO:0000256" key="3">
    <source>
        <dbReference type="ARBA" id="ARBA00023015"/>
    </source>
</evidence>
<keyword evidence="5" id="KW-0539">Nucleus</keyword>
<keyword evidence="4" id="KW-0804">Transcription</keyword>
<evidence type="ECO:0000256" key="1">
    <source>
        <dbReference type="ARBA" id="ARBA00004123"/>
    </source>
</evidence>
<keyword evidence="3" id="KW-0805">Transcription regulation</keyword>
<gene>
    <name evidence="8" type="ORF">MDA_GLEAN10024026</name>
</gene>
<dbReference type="FunFam" id="3.40.50.11990:FF:000002">
    <property type="entry name" value="protein CDC73 homolog"/>
    <property type="match status" value="1"/>
</dbReference>
<dbReference type="GO" id="GO:0006368">
    <property type="term" value="P:transcription elongation by RNA polymerase II"/>
    <property type="evidence" value="ECO:0007669"/>
    <property type="project" value="InterPro"/>
</dbReference>
<dbReference type="Pfam" id="PF05179">
    <property type="entry name" value="CDC73_C"/>
    <property type="match status" value="1"/>
</dbReference>
<evidence type="ECO:0000256" key="6">
    <source>
        <dbReference type="SAM" id="MobiDB-lite"/>
    </source>
</evidence>
<sequence length="270" mass="30961">MFLQFFRPSKPEKKVPQKRLALRAAPAAPTWPTTQPIPAAYDRYDQERFKGKQETGGFHIDTRGTYRGMTLESVAEGAAAHETQTSAAQPVPVPRPVSQARPPLNQKKGSRTPIIIIPAAATSLLTMLNAKDLLQALTFVSSDEKKKQGCRRENEMLIQRRKDRRVVEQPLKLTLQDWDRVVAVFVHGPAWQFKGWPWLLPDGSLVDMFVKIKASHLQYEHIPLDPSVQKWEVTVLELSYSKRHSDRPLFLSFWQTLDSYMARHKSHLRF</sequence>
<dbReference type="Proteomes" id="UP000010556">
    <property type="component" value="Unassembled WGS sequence"/>
</dbReference>
<dbReference type="InterPro" id="IPR007852">
    <property type="entry name" value="Cdc73/Parafibromin"/>
</dbReference>
<dbReference type="AlphaFoldDB" id="L5LL10"/>
<evidence type="ECO:0000256" key="5">
    <source>
        <dbReference type="ARBA" id="ARBA00023242"/>
    </source>
</evidence>
<organism evidence="8 9">
    <name type="scientific">Myotis davidii</name>
    <name type="common">David's myotis</name>
    <dbReference type="NCBI Taxonomy" id="225400"/>
    <lineage>
        <taxon>Eukaryota</taxon>
        <taxon>Metazoa</taxon>
        <taxon>Chordata</taxon>
        <taxon>Craniata</taxon>
        <taxon>Vertebrata</taxon>
        <taxon>Euteleostomi</taxon>
        <taxon>Mammalia</taxon>
        <taxon>Eutheria</taxon>
        <taxon>Laurasiatheria</taxon>
        <taxon>Chiroptera</taxon>
        <taxon>Yangochiroptera</taxon>
        <taxon>Vespertilionidae</taxon>
        <taxon>Myotis</taxon>
    </lineage>
</organism>
<dbReference type="InterPro" id="IPR038103">
    <property type="entry name" value="CDC73_C_sf"/>
</dbReference>